<protein>
    <submittedName>
        <fullName evidence="1">2,3-diaminopropionate biosynthesis protein SbnB</fullName>
    </submittedName>
</protein>
<sequence>MTAQPQPAFTVISGEQVSATLAGREKVVLDVVRETYLTHERGLTVNPPSYFLRFEDRPANRIIALPASVAGEQAVDGIKWISSVPANIERGIPRASAVVILNDPTTGYPYACLEASIISAARTAASAALGAQVLGASRPRARRLGIVGGGLIARYVHHYLQAAGGAYDEIGIHDLSAEHAGAFADYLRGASDGATVTVHDTAEDLVRASDLVVLATVAPEPYLLDPQAFSHHPVVLNVSLRDLGTEVIRSAVNVVDDVEHCLKANTSVHLMEQELGHRDFLAGTLAQVIEGEVQIPADRTVVLSPFGLGVLDLALARYIHDELGSSGALEPVPGFFHEMSRTAR</sequence>
<dbReference type="EMBL" id="JAROAV010000028">
    <property type="protein sequence ID" value="MDF8264583.1"/>
    <property type="molecule type" value="Genomic_DNA"/>
</dbReference>
<dbReference type="SUPFAM" id="SSF51735">
    <property type="entry name" value="NAD(P)-binding Rossmann-fold domains"/>
    <property type="match status" value="1"/>
</dbReference>
<dbReference type="Gene3D" id="3.40.50.720">
    <property type="entry name" value="NAD(P)-binding Rossmann-like Domain"/>
    <property type="match status" value="1"/>
</dbReference>
<dbReference type="PIRSF" id="PIRSF001439">
    <property type="entry name" value="CryM"/>
    <property type="match status" value="1"/>
</dbReference>
<accession>A0ABT6C7T0</accession>
<comment type="caution">
    <text evidence="1">The sequence shown here is derived from an EMBL/GenBank/DDBJ whole genome shotgun (WGS) entry which is preliminary data.</text>
</comment>
<dbReference type="PANTHER" id="PTHR13812:SF19">
    <property type="entry name" value="KETIMINE REDUCTASE MU-CRYSTALLIN"/>
    <property type="match status" value="1"/>
</dbReference>
<keyword evidence="2" id="KW-1185">Reference proteome</keyword>
<dbReference type="Gene3D" id="3.30.1780.10">
    <property type="entry name" value="ornithine cyclodeaminase, domain 1"/>
    <property type="match status" value="1"/>
</dbReference>
<organism evidence="1 2">
    <name type="scientific">Luteipulveratus flavus</name>
    <dbReference type="NCBI Taxonomy" id="3031728"/>
    <lineage>
        <taxon>Bacteria</taxon>
        <taxon>Bacillati</taxon>
        <taxon>Actinomycetota</taxon>
        <taxon>Actinomycetes</taxon>
        <taxon>Micrococcales</taxon>
        <taxon>Dermacoccaceae</taxon>
        <taxon>Luteipulveratus</taxon>
    </lineage>
</organism>
<evidence type="ECO:0000313" key="2">
    <source>
        <dbReference type="Proteomes" id="UP001528912"/>
    </source>
</evidence>
<dbReference type="InterPro" id="IPR036291">
    <property type="entry name" value="NAD(P)-bd_dom_sf"/>
</dbReference>
<gene>
    <name evidence="1" type="primary">sbnB</name>
    <name evidence="1" type="ORF">P4R38_10045</name>
</gene>
<dbReference type="PANTHER" id="PTHR13812">
    <property type="entry name" value="KETIMINE REDUCTASE MU-CRYSTALLIN"/>
    <property type="match status" value="1"/>
</dbReference>
<evidence type="ECO:0000313" key="1">
    <source>
        <dbReference type="EMBL" id="MDF8264583.1"/>
    </source>
</evidence>
<dbReference type="RefSeq" id="WP_277192025.1">
    <property type="nucleotide sequence ID" value="NZ_JAROAV010000028.1"/>
</dbReference>
<dbReference type="InterPro" id="IPR023401">
    <property type="entry name" value="ODC_N"/>
</dbReference>
<reference evidence="1 2" key="1">
    <citation type="submission" date="2023-03" db="EMBL/GenBank/DDBJ databases">
        <title>YIM 133296 draft genome.</title>
        <authorList>
            <person name="Xiong L."/>
        </authorList>
    </citation>
    <scope>NUCLEOTIDE SEQUENCE [LARGE SCALE GENOMIC DNA]</scope>
    <source>
        <strain evidence="1 2">YIM 133296</strain>
    </source>
</reference>
<dbReference type="NCBIfam" id="TIGR03944">
    <property type="entry name" value="dehyd_SbnB_fam"/>
    <property type="match status" value="1"/>
</dbReference>
<dbReference type="InterPro" id="IPR023866">
    <property type="entry name" value="SbnB"/>
</dbReference>
<dbReference type="Proteomes" id="UP001528912">
    <property type="component" value="Unassembled WGS sequence"/>
</dbReference>
<name>A0ABT6C7T0_9MICO</name>
<proteinExistence type="predicted"/>
<dbReference type="Pfam" id="PF02423">
    <property type="entry name" value="OCD_Mu_crystall"/>
    <property type="match status" value="1"/>
</dbReference>
<dbReference type="InterPro" id="IPR003462">
    <property type="entry name" value="ODC_Mu_crystall"/>
</dbReference>